<sequence length="46" mass="5554">MSRTVSVNLKRPYRILCNENNYLRVGYKILHEVTSGRFDRRHATCW</sequence>
<gene>
    <name evidence="1" type="ORF">BN961_03915</name>
</gene>
<accession>A0A090MT03</accession>
<evidence type="ECO:0000313" key="2">
    <source>
        <dbReference type="Proteomes" id="UP000035762"/>
    </source>
</evidence>
<keyword evidence="2" id="KW-1185">Reference proteome</keyword>
<name>A0A090MT03_AFIFE</name>
<dbReference type="STRING" id="1035.BN961_03915"/>
<dbReference type="EMBL" id="CCAZ020000003">
    <property type="protein sequence ID" value="CEG10475.1"/>
    <property type="molecule type" value="Genomic_DNA"/>
</dbReference>
<comment type="caution">
    <text evidence="1">The sequence shown here is derived from an EMBL/GenBank/DDBJ whole genome shotgun (WGS) entry which is preliminary data.</text>
</comment>
<proteinExistence type="predicted"/>
<evidence type="ECO:0000313" key="1">
    <source>
        <dbReference type="EMBL" id="CEG10475.1"/>
    </source>
</evidence>
<dbReference type="AlphaFoldDB" id="A0A090MT03"/>
<dbReference type="Proteomes" id="UP000035762">
    <property type="component" value="Unassembled WGS sequence"/>
</dbReference>
<organism evidence="1 2">
    <name type="scientific">Afipia felis</name>
    <name type="common">Cat scratch disease bacillus</name>
    <dbReference type="NCBI Taxonomy" id="1035"/>
    <lineage>
        <taxon>Bacteria</taxon>
        <taxon>Pseudomonadati</taxon>
        <taxon>Pseudomonadota</taxon>
        <taxon>Alphaproteobacteria</taxon>
        <taxon>Hyphomicrobiales</taxon>
        <taxon>Nitrobacteraceae</taxon>
        <taxon>Afipia</taxon>
    </lineage>
</organism>
<reference evidence="1 2" key="1">
    <citation type="journal article" date="2014" name="Genome Announc.">
        <title>Genome Sequence of Afipia felis Strain 76713, Isolated in Hospital Water Using an Amoeba Co-Culture Procedure.</title>
        <authorList>
            <person name="Benamar S."/>
            <person name="La Scola B."/>
            <person name="Croce O."/>
        </authorList>
    </citation>
    <scope>NUCLEOTIDE SEQUENCE [LARGE SCALE GENOMIC DNA]</scope>
    <source>
        <strain evidence="1 2">76713</strain>
    </source>
</reference>
<protein>
    <submittedName>
        <fullName evidence="1">Uncharacterized protein</fullName>
    </submittedName>
</protein>